<protein>
    <submittedName>
        <fullName evidence="1">Leucine-rich repeat domain-containing protein</fullName>
    </submittedName>
</protein>
<dbReference type="RefSeq" id="WP_302715748.1">
    <property type="nucleotide sequence ID" value="NZ_JAULSJ010000011.1"/>
</dbReference>
<reference evidence="1" key="1">
    <citation type="submission" date="2023-07" db="EMBL/GenBank/DDBJ databases">
        <title>AMR profile of multidrug- resistance Chryseobacterium gambrini related strain.</title>
        <authorList>
            <person name="Kirdat K."/>
            <person name="Bhatt A."/>
            <person name="Kuyare S."/>
            <person name="Yadav A."/>
        </authorList>
    </citation>
    <scope>NUCLEOTIDE SEQUENCE</scope>
    <source>
        <strain evidence="1">APV-1</strain>
    </source>
</reference>
<proteinExistence type="predicted"/>
<sequence length="214" mass="23817">MITKEELKLYFEKGDQPTQNQFWEWMDSYWHKEEKISLKSTDLLATEQHLMYSLTDSTELLGVAKAIVIPEGVKVIGASSFSFSGITKNYITKITFPDTLEKIKNTAFLSQYITGSINIPNNCKVIEINAFNSYNINISELILGENLEYIGASAFYLSGSTKLFNLYIPDSVKSVGQNAFYIPSLQTVSAPAGLDLNTAGIPATAVITYRDLPE</sequence>
<comment type="caution">
    <text evidence="1">The sequence shown here is derived from an EMBL/GenBank/DDBJ whole genome shotgun (WGS) entry which is preliminary data.</text>
</comment>
<dbReference type="InterPro" id="IPR026906">
    <property type="entry name" value="LRR_5"/>
</dbReference>
<evidence type="ECO:0000313" key="1">
    <source>
        <dbReference type="EMBL" id="MDO3425012.1"/>
    </source>
</evidence>
<dbReference type="Pfam" id="PF13306">
    <property type="entry name" value="LRR_5"/>
    <property type="match status" value="1"/>
</dbReference>
<organism evidence="1 2">
    <name type="scientific">Chryseobacterium urinae</name>
    <dbReference type="NCBI Taxonomy" id="3058400"/>
    <lineage>
        <taxon>Bacteria</taxon>
        <taxon>Pseudomonadati</taxon>
        <taxon>Bacteroidota</taxon>
        <taxon>Flavobacteriia</taxon>
        <taxon>Flavobacteriales</taxon>
        <taxon>Weeksellaceae</taxon>
        <taxon>Chryseobacterium group</taxon>
        <taxon>Chryseobacterium</taxon>
    </lineage>
</organism>
<dbReference type="Gene3D" id="3.80.10.10">
    <property type="entry name" value="Ribonuclease Inhibitor"/>
    <property type="match status" value="1"/>
</dbReference>
<evidence type="ECO:0000313" key="2">
    <source>
        <dbReference type="Proteomes" id="UP001168128"/>
    </source>
</evidence>
<dbReference type="Proteomes" id="UP001168128">
    <property type="component" value="Unassembled WGS sequence"/>
</dbReference>
<keyword evidence="2" id="KW-1185">Reference proteome</keyword>
<dbReference type="EMBL" id="JAULSJ010000011">
    <property type="protein sequence ID" value="MDO3425012.1"/>
    <property type="molecule type" value="Genomic_DNA"/>
</dbReference>
<gene>
    <name evidence="1" type="ORF">QWT87_08935</name>
</gene>
<accession>A0ABT8U1U0</accession>
<dbReference type="InterPro" id="IPR032675">
    <property type="entry name" value="LRR_dom_sf"/>
</dbReference>
<name>A0ABT8U1U0_9FLAO</name>